<evidence type="ECO:0000256" key="1">
    <source>
        <dbReference type="ARBA" id="ARBA00008791"/>
    </source>
</evidence>
<dbReference type="PANTHER" id="PTHR46268:SF27">
    <property type="entry name" value="UNIVERSAL STRESS PROTEIN RV2623"/>
    <property type="match status" value="1"/>
</dbReference>
<dbReference type="SUPFAM" id="SSF52402">
    <property type="entry name" value="Adenine nucleotide alpha hydrolases-like"/>
    <property type="match status" value="1"/>
</dbReference>
<protein>
    <submittedName>
        <fullName evidence="5">Universal stress protein UspA2</fullName>
    </submittedName>
</protein>
<dbReference type="Pfam" id="PF00582">
    <property type="entry name" value="Usp"/>
    <property type="match status" value="1"/>
</dbReference>
<dbReference type="InterPro" id="IPR006015">
    <property type="entry name" value="Universal_stress_UspA"/>
</dbReference>
<keyword evidence="2" id="KW-0547">Nucleotide-binding</keyword>
<organism evidence="5 6">
    <name type="scientific">Methanobrevibacter ruminantium (strain ATCC 35063 / DSM 1093 / JCM 13430 / OCM 146 / M1)</name>
    <name type="common">Methanobacterium ruminantium</name>
    <dbReference type="NCBI Taxonomy" id="634498"/>
    <lineage>
        <taxon>Archaea</taxon>
        <taxon>Methanobacteriati</taxon>
        <taxon>Methanobacteriota</taxon>
        <taxon>Methanomada group</taxon>
        <taxon>Methanobacteria</taxon>
        <taxon>Methanobacteriales</taxon>
        <taxon>Methanobacteriaceae</taxon>
        <taxon>Methanobrevibacter</taxon>
    </lineage>
</organism>
<keyword evidence="3" id="KW-0067">ATP-binding</keyword>
<gene>
    <name evidence="5" type="primary">uspA2</name>
    <name evidence="5" type="ordered locus">mru_0440</name>
</gene>
<dbReference type="PRINTS" id="PR01438">
    <property type="entry name" value="UNVRSLSTRESS"/>
</dbReference>
<dbReference type="CDD" id="cd00293">
    <property type="entry name" value="USP-like"/>
    <property type="match status" value="1"/>
</dbReference>
<evidence type="ECO:0000256" key="3">
    <source>
        <dbReference type="ARBA" id="ARBA00022840"/>
    </source>
</evidence>
<dbReference type="InterPro" id="IPR006016">
    <property type="entry name" value="UspA"/>
</dbReference>
<dbReference type="PATRIC" id="fig|634498.28.peg.442"/>
<reference evidence="5 6" key="1">
    <citation type="journal article" date="2010" name="PLoS ONE">
        <title>The genome sequence of the rumen methanogen Methanobrevibacter ruminantium reveals new possibilities for controlling ruminant methane emissions.</title>
        <authorList>
            <person name="Leahy S.C."/>
            <person name="Kelly W.J."/>
            <person name="Altermann E."/>
            <person name="Ronimus R.S."/>
            <person name="Yeoman C.J."/>
            <person name="Pacheco D.M."/>
            <person name="Li D."/>
            <person name="Kong Z."/>
            <person name="McTavish S."/>
            <person name="Sang C."/>
            <person name="Lambie S.C."/>
            <person name="Janssen P.H."/>
            <person name="Dey D."/>
            <person name="Attwood G.T."/>
        </authorList>
    </citation>
    <scope>NUCLEOTIDE SEQUENCE [LARGE SCALE GENOMIC DNA]</scope>
    <source>
        <strain evidence="6">ATCC 35063 / DSM 1093 / JCM 13430 / OCM 146 / M1</strain>
    </source>
</reference>
<dbReference type="STRING" id="634498.mru_0440"/>
<comment type="similarity">
    <text evidence="1">Belongs to the universal stress protein A family.</text>
</comment>
<dbReference type="Proteomes" id="UP000008680">
    <property type="component" value="Chromosome"/>
</dbReference>
<dbReference type="PANTHER" id="PTHR46268">
    <property type="entry name" value="STRESS RESPONSE PROTEIN NHAX"/>
    <property type="match status" value="1"/>
</dbReference>
<name>D3E0P5_METRM</name>
<evidence type="ECO:0000259" key="4">
    <source>
        <dbReference type="Pfam" id="PF00582"/>
    </source>
</evidence>
<sequence>MYKKIILPTDGSEYSNREILRATKLLAEDGEVIILSVATELRKTAFQRSKDIDRANKESIQEAKEYVAAMKKGFDDSVNVRTKVVVGFPAEAINQVAEEEGADLIIIASSGKRGLHRFVIGSVAEKVLKDSEIDVLLVHD</sequence>
<dbReference type="RefSeq" id="WP_012955242.1">
    <property type="nucleotide sequence ID" value="NC_013790.1"/>
</dbReference>
<proteinExistence type="inferred from homology"/>
<dbReference type="AlphaFoldDB" id="D3E0P5"/>
<dbReference type="GO" id="GO:0005524">
    <property type="term" value="F:ATP binding"/>
    <property type="evidence" value="ECO:0007669"/>
    <property type="project" value="UniProtKB-KW"/>
</dbReference>
<dbReference type="EMBL" id="CP001719">
    <property type="protein sequence ID" value="ADC46291.1"/>
    <property type="molecule type" value="Genomic_DNA"/>
</dbReference>
<feature type="domain" description="UspA" evidence="4">
    <location>
        <begin position="1"/>
        <end position="139"/>
    </location>
</feature>
<dbReference type="OrthoDB" id="105697at2157"/>
<dbReference type="eggNOG" id="arCOG02053">
    <property type="taxonomic scope" value="Archaea"/>
</dbReference>
<accession>D3E0P5</accession>
<evidence type="ECO:0000313" key="6">
    <source>
        <dbReference type="Proteomes" id="UP000008680"/>
    </source>
</evidence>
<dbReference type="GeneID" id="8770080"/>
<dbReference type="InterPro" id="IPR014729">
    <property type="entry name" value="Rossmann-like_a/b/a_fold"/>
</dbReference>
<dbReference type="Gene3D" id="3.40.50.620">
    <property type="entry name" value="HUPs"/>
    <property type="match status" value="1"/>
</dbReference>
<evidence type="ECO:0000256" key="2">
    <source>
        <dbReference type="ARBA" id="ARBA00022741"/>
    </source>
</evidence>
<dbReference type="HOGENOM" id="CLU_049301_11_2_2"/>
<evidence type="ECO:0000313" key="5">
    <source>
        <dbReference type="EMBL" id="ADC46291.1"/>
    </source>
</evidence>
<dbReference type="KEGG" id="mru:mru_0440"/>
<keyword evidence="6" id="KW-1185">Reference proteome</keyword>